<comment type="similarity">
    <text evidence="3">Belongs to the class-III pyridoxal-phosphate-dependent aminotransferase family.</text>
</comment>
<dbReference type="InterPro" id="IPR015421">
    <property type="entry name" value="PyrdxlP-dep_Trfase_major"/>
</dbReference>
<dbReference type="PANTHER" id="PTHR43713">
    <property type="entry name" value="GLUTAMATE-1-SEMIALDEHYDE 2,1-AMINOMUTASE"/>
    <property type="match status" value="1"/>
</dbReference>
<dbReference type="EMBL" id="AY466441">
    <property type="protein sequence ID" value="AAS00411.1"/>
    <property type="molecule type" value="Genomic_DNA"/>
</dbReference>
<organism evidence="4">
    <name type="scientific">Saccharopolyspora spinosa</name>
    <dbReference type="NCBI Taxonomy" id="60894"/>
    <lineage>
        <taxon>Bacteria</taxon>
        <taxon>Bacillati</taxon>
        <taxon>Actinomycetota</taxon>
        <taxon>Actinomycetes</taxon>
        <taxon>Pseudonocardiales</taxon>
        <taxon>Pseudonocardiaceae</taxon>
        <taxon>Saccharopolyspora</taxon>
    </lineage>
</organism>
<dbReference type="GO" id="GO:0030170">
    <property type="term" value="F:pyridoxal phosphate binding"/>
    <property type="evidence" value="ECO:0007669"/>
    <property type="project" value="InterPro"/>
</dbReference>
<dbReference type="SUPFAM" id="SSF53383">
    <property type="entry name" value="PLP-dependent transferases"/>
    <property type="match status" value="1"/>
</dbReference>
<dbReference type="GO" id="GO:0008483">
    <property type="term" value="F:transaminase activity"/>
    <property type="evidence" value="ECO:0007669"/>
    <property type="project" value="InterPro"/>
</dbReference>
<dbReference type="Pfam" id="PF00202">
    <property type="entry name" value="Aminotran_3"/>
    <property type="match status" value="1"/>
</dbReference>
<evidence type="ECO:0000313" key="4">
    <source>
        <dbReference type="EMBL" id="AAS00411.1"/>
    </source>
</evidence>
<comment type="cofactor">
    <cofactor evidence="1">
        <name>pyridoxal 5'-phosphate</name>
        <dbReference type="ChEBI" id="CHEBI:597326"/>
    </cofactor>
</comment>
<dbReference type="InterPro" id="IPR005814">
    <property type="entry name" value="Aminotrans_3"/>
</dbReference>
<dbReference type="InterPro" id="IPR015424">
    <property type="entry name" value="PyrdxlP-dep_Trfase"/>
</dbReference>
<dbReference type="OrthoDB" id="9801052at2"/>
<name>Q6JHP6_SACSN</name>
<evidence type="ECO:0000256" key="1">
    <source>
        <dbReference type="ARBA" id="ARBA00001933"/>
    </source>
</evidence>
<reference evidence="4" key="1">
    <citation type="journal article" date="2004" name="DNA Seq.">
        <title>Analysis of a 108-kb region of the Saccharopolyspora spinosa genome covering the obscurin polyketide synthase locus.</title>
        <authorList>
            <person name="Zirkle R."/>
            <person name="Black T.A."/>
            <person name="Gorlach J."/>
            <person name="Ligon J.M."/>
            <person name="Molnar I."/>
        </authorList>
    </citation>
    <scope>NUCLEOTIDE SEQUENCE</scope>
    <source>
        <strain evidence="4">NRLL 18395</strain>
    </source>
</reference>
<dbReference type="AlphaFoldDB" id="Q6JHP6"/>
<keyword evidence="2 3" id="KW-0663">Pyridoxal phosphate</keyword>
<dbReference type="InterPro" id="IPR015422">
    <property type="entry name" value="PyrdxlP-dep_Trfase_small"/>
</dbReference>
<sequence length="403" mass="43017">MITKVSNHSEDAASLTERARNVLPGGITRSTVYVPPHPPYAATGSGALVQDVSGHVLVDCNNNYTSLIHGHSSRQEIVEAAVSATRSGTAFGLPTRHEVDFAEYLAARTGVEKWRFCNSGTEAVLMMLRAARAFTQRDTIIRFAGSYHGTGDEVVDPKAAGVPKWVEESVLVVPQGDLDALKDALREHGNRVAAVLIDLMPNRAGLNPATREFVQELRALTRRYGVLLAIDEVISFRLSWGGFHQHYGVEPDLISTGKIIGGGFPVGAVGGKAGFLREFDPARAGAVMWGGTFSANPVTMVAGLTALRLFDQDAISALNAKGESMRGDLEAAGVRVNGFGSLLRIMTSDTKALWWSLYERGVLAGSNGLLALSTAMNDKHLSHVIEAVAEGARNVGDTGTPEQ</sequence>
<accession>Q6JHP6</accession>
<dbReference type="Gene3D" id="3.90.1150.10">
    <property type="entry name" value="Aspartate Aminotransferase, domain 1"/>
    <property type="match status" value="1"/>
</dbReference>
<proteinExistence type="inferred from homology"/>
<dbReference type="Gene3D" id="3.40.640.10">
    <property type="entry name" value="Type I PLP-dependent aspartate aminotransferase-like (Major domain)"/>
    <property type="match status" value="1"/>
</dbReference>
<evidence type="ECO:0000256" key="3">
    <source>
        <dbReference type="RuleBase" id="RU003560"/>
    </source>
</evidence>
<evidence type="ECO:0000256" key="2">
    <source>
        <dbReference type="ARBA" id="ARBA00022898"/>
    </source>
</evidence>
<dbReference type="PANTHER" id="PTHR43713:SF3">
    <property type="entry name" value="GLUTAMATE-1-SEMIALDEHYDE 2,1-AMINOMUTASE 1, CHLOROPLASTIC-RELATED"/>
    <property type="match status" value="1"/>
</dbReference>
<protein>
    <submittedName>
        <fullName evidence="4">Glutamate-1-semialdehyde 2,1-aminomutase</fullName>
    </submittedName>
</protein>
<dbReference type="RefSeq" id="WP_063713923.1">
    <property type="nucleotide sequence ID" value="NZ_CP061007.1"/>
</dbReference>